<dbReference type="PANTHER" id="PTHR45649:SF9">
    <property type="entry name" value="AMINO-ACID PERMEASE 2"/>
    <property type="match status" value="1"/>
</dbReference>
<dbReference type="AlphaFoldDB" id="A0A0C3S3Q2"/>
<keyword evidence="4 6" id="KW-1133">Transmembrane helix</keyword>
<feature type="transmembrane region" description="Helical" evidence="6">
    <location>
        <begin position="117"/>
        <end position="137"/>
    </location>
</feature>
<reference evidence="7 8" key="1">
    <citation type="journal article" date="2014" name="PLoS Genet.">
        <title>Analysis of the Phlebiopsis gigantea genome, transcriptome and secretome provides insight into its pioneer colonization strategies of wood.</title>
        <authorList>
            <person name="Hori C."/>
            <person name="Ishida T."/>
            <person name="Igarashi K."/>
            <person name="Samejima M."/>
            <person name="Suzuki H."/>
            <person name="Master E."/>
            <person name="Ferreira P."/>
            <person name="Ruiz-Duenas F.J."/>
            <person name="Held B."/>
            <person name="Canessa P."/>
            <person name="Larrondo L.F."/>
            <person name="Schmoll M."/>
            <person name="Druzhinina I.S."/>
            <person name="Kubicek C.P."/>
            <person name="Gaskell J.A."/>
            <person name="Kersten P."/>
            <person name="St John F."/>
            <person name="Glasner J."/>
            <person name="Sabat G."/>
            <person name="Splinter BonDurant S."/>
            <person name="Syed K."/>
            <person name="Yadav J."/>
            <person name="Mgbeahuruike A.C."/>
            <person name="Kovalchuk A."/>
            <person name="Asiegbu F.O."/>
            <person name="Lackner G."/>
            <person name="Hoffmeister D."/>
            <person name="Rencoret J."/>
            <person name="Gutierrez A."/>
            <person name="Sun H."/>
            <person name="Lindquist E."/>
            <person name="Barry K."/>
            <person name="Riley R."/>
            <person name="Grigoriev I.V."/>
            <person name="Henrissat B."/>
            <person name="Kues U."/>
            <person name="Berka R.M."/>
            <person name="Martinez A.T."/>
            <person name="Covert S.F."/>
            <person name="Blanchette R.A."/>
            <person name="Cullen D."/>
        </authorList>
    </citation>
    <scope>NUCLEOTIDE SEQUENCE [LARGE SCALE GENOMIC DNA]</scope>
    <source>
        <strain evidence="7 8">11061_1 CR5-6</strain>
    </source>
</reference>
<dbReference type="InterPro" id="IPR002293">
    <property type="entry name" value="AA/rel_permease1"/>
</dbReference>
<accession>A0A0C3S3Q2</accession>
<dbReference type="Gene3D" id="1.20.1740.10">
    <property type="entry name" value="Amino acid/polyamine transporter I"/>
    <property type="match status" value="1"/>
</dbReference>
<evidence type="ECO:0000256" key="5">
    <source>
        <dbReference type="ARBA" id="ARBA00023136"/>
    </source>
</evidence>
<evidence type="ECO:0000256" key="1">
    <source>
        <dbReference type="ARBA" id="ARBA00004141"/>
    </source>
</evidence>
<proteinExistence type="predicted"/>
<protein>
    <recommendedName>
        <fullName evidence="9">Amino acid permease/ SLC12A domain-containing protein</fullName>
    </recommendedName>
</protein>
<dbReference type="GO" id="GO:0016020">
    <property type="term" value="C:membrane"/>
    <property type="evidence" value="ECO:0007669"/>
    <property type="project" value="UniProtKB-SubCell"/>
</dbReference>
<name>A0A0C3S3Q2_PHLG1</name>
<dbReference type="Proteomes" id="UP000053257">
    <property type="component" value="Unassembled WGS sequence"/>
</dbReference>
<feature type="transmembrane region" description="Helical" evidence="6">
    <location>
        <begin position="193"/>
        <end position="212"/>
    </location>
</feature>
<evidence type="ECO:0000256" key="4">
    <source>
        <dbReference type="ARBA" id="ARBA00022989"/>
    </source>
</evidence>
<dbReference type="PANTHER" id="PTHR45649">
    <property type="entry name" value="AMINO-ACID PERMEASE BAT1"/>
    <property type="match status" value="1"/>
</dbReference>
<evidence type="ECO:0000256" key="3">
    <source>
        <dbReference type="ARBA" id="ARBA00022692"/>
    </source>
</evidence>
<feature type="transmembrane region" description="Helical" evidence="6">
    <location>
        <begin position="157"/>
        <end position="181"/>
    </location>
</feature>
<evidence type="ECO:0000256" key="6">
    <source>
        <dbReference type="SAM" id="Phobius"/>
    </source>
</evidence>
<dbReference type="EMBL" id="KN840668">
    <property type="protein sequence ID" value="KIP02545.1"/>
    <property type="molecule type" value="Genomic_DNA"/>
</dbReference>
<comment type="subcellular location">
    <subcellularLocation>
        <location evidence="1">Membrane</location>
        <topology evidence="1">Multi-pass membrane protein</topology>
    </subcellularLocation>
</comment>
<evidence type="ECO:0000256" key="2">
    <source>
        <dbReference type="ARBA" id="ARBA00022448"/>
    </source>
</evidence>
<dbReference type="STRING" id="745531.A0A0C3S3Q2"/>
<dbReference type="GO" id="GO:0022857">
    <property type="term" value="F:transmembrane transporter activity"/>
    <property type="evidence" value="ECO:0007669"/>
    <property type="project" value="InterPro"/>
</dbReference>
<keyword evidence="5 6" id="KW-0472">Membrane</keyword>
<gene>
    <name evidence="7" type="ORF">PHLGIDRAFT_122382</name>
</gene>
<organism evidence="7 8">
    <name type="scientific">Phlebiopsis gigantea (strain 11061_1 CR5-6)</name>
    <name type="common">White-rot fungus</name>
    <name type="synonym">Peniophora gigantea</name>
    <dbReference type="NCBI Taxonomy" id="745531"/>
    <lineage>
        <taxon>Eukaryota</taxon>
        <taxon>Fungi</taxon>
        <taxon>Dikarya</taxon>
        <taxon>Basidiomycota</taxon>
        <taxon>Agaricomycotina</taxon>
        <taxon>Agaricomycetes</taxon>
        <taxon>Polyporales</taxon>
        <taxon>Phanerochaetaceae</taxon>
        <taxon>Phlebiopsis</taxon>
    </lineage>
</organism>
<dbReference type="HOGENOM" id="CLU_097639_0_0_1"/>
<keyword evidence="8" id="KW-1185">Reference proteome</keyword>
<evidence type="ECO:0000313" key="8">
    <source>
        <dbReference type="Proteomes" id="UP000053257"/>
    </source>
</evidence>
<evidence type="ECO:0008006" key="9">
    <source>
        <dbReference type="Google" id="ProtNLM"/>
    </source>
</evidence>
<keyword evidence="3 6" id="KW-0812">Transmembrane</keyword>
<keyword evidence="2" id="KW-0813">Transport</keyword>
<dbReference type="Pfam" id="PF13520">
    <property type="entry name" value="AA_permease_2"/>
    <property type="match status" value="1"/>
</dbReference>
<dbReference type="OrthoDB" id="10054429at2759"/>
<sequence>MSSVSSQDRATSSTNQDDDILLQEMGYVPSFKREFTSLSTISFAFSIMGLCSSIATTFSPAAVRRARLRDMVLASWLLHVPNARHGASVAEIVGAFPTCGGMYMASAQLAPLRYRAIVGWIVGWLSVLGIIFALSSVEFGLPNMIWAAVVIAKDGDYVLSSGKSVGLCTGLLVIHGILNCLPTRSLSRLNSGFVFINLGATILTIIVLLAMTPRSEMHSAAFVFGPEGVINNAQGWTTGVAFLFGLLSA</sequence>
<feature type="transmembrane region" description="Helical" evidence="6">
    <location>
        <begin position="41"/>
        <end position="63"/>
    </location>
</feature>
<evidence type="ECO:0000313" key="7">
    <source>
        <dbReference type="EMBL" id="KIP02545.1"/>
    </source>
</evidence>